<evidence type="ECO:0000313" key="3">
    <source>
        <dbReference type="Proteomes" id="UP001306508"/>
    </source>
</evidence>
<feature type="region of interest" description="Disordered" evidence="1">
    <location>
        <begin position="553"/>
        <end position="573"/>
    </location>
</feature>
<protein>
    <submittedName>
        <fullName evidence="2">Uncharacterized protein</fullName>
    </submittedName>
</protein>
<dbReference type="EMBL" id="JAWIZZ010000047">
    <property type="protein sequence ID" value="KAK5779290.1"/>
    <property type="molecule type" value="Genomic_DNA"/>
</dbReference>
<keyword evidence="3" id="KW-1185">Reference proteome</keyword>
<reference evidence="3" key="1">
    <citation type="submission" date="2023-07" db="EMBL/GenBank/DDBJ databases">
        <title>A draft genome of Kazachstania heterogenica Y-27499.</title>
        <authorList>
            <person name="Donic C."/>
            <person name="Kralova J.S."/>
            <person name="Fidel L."/>
            <person name="Ben-Dor S."/>
            <person name="Jung S."/>
        </authorList>
    </citation>
    <scope>NUCLEOTIDE SEQUENCE [LARGE SCALE GENOMIC DNA]</scope>
    <source>
        <strain evidence="3">Y27499</strain>
    </source>
</reference>
<accession>A0AAN7WL28</accession>
<organism evidence="2 3">
    <name type="scientific">Arxiozyma heterogenica</name>
    <dbReference type="NCBI Taxonomy" id="278026"/>
    <lineage>
        <taxon>Eukaryota</taxon>
        <taxon>Fungi</taxon>
        <taxon>Dikarya</taxon>
        <taxon>Ascomycota</taxon>
        <taxon>Saccharomycotina</taxon>
        <taxon>Saccharomycetes</taxon>
        <taxon>Saccharomycetales</taxon>
        <taxon>Saccharomycetaceae</taxon>
        <taxon>Arxiozyma</taxon>
    </lineage>
</organism>
<comment type="caution">
    <text evidence="2">The sequence shown here is derived from an EMBL/GenBank/DDBJ whole genome shotgun (WGS) entry which is preliminary data.</text>
</comment>
<evidence type="ECO:0000256" key="1">
    <source>
        <dbReference type="SAM" id="MobiDB-lite"/>
    </source>
</evidence>
<dbReference type="AlphaFoldDB" id="A0AAN7WL28"/>
<evidence type="ECO:0000313" key="2">
    <source>
        <dbReference type="EMBL" id="KAK5779290.1"/>
    </source>
</evidence>
<sequence>MIVGSAIEFFHYWINNSGFFTDSLHRQLMLAFESSILFLMLVNGLFLGIWIKPQNEIIESDSKQNLNNDVEKVGKVTENDDLLYVPSDKFVPLKDSAQTLTPQMFHIQMGANNNNILFDESNPNGLKMVSNSNKESNSDSMNMYTNWAKNERLNSKTSETESNVSVIRHQLGISHSHTFKNINLNKKLRSLSISSYNSRKSSPSRSSLKKIQALKLKASKKFQLNPMKIKKENQTQRRRSQEKKSIGLNAKYMTRLSTISDLHKSFINILSSSNSDDGVNNKHASLSNNDIMNQMKGKTYSNNLANISNNEPYNSSPSAYQHTSFIEVSGDILNGEQRQNISPKLTEERQAIGRINNALLPPCLQKYGSSCNDSHKSSVLPTQASGAPSFLIPEMSNDDKCNINDLQDNVLNELNDLTQIPDLGYTTDQDFITPSKDRKPFEYPPNISLDMWEKNKVDFMRKASENTQNSTLMSPFQFNMNIDKMQSISESPLLESKQKFTFPSKNKANIDVEDENYEIEIKDKQPISNLDKNTQRATHNRNISDTISELDKYLNDGEGSSKDQSQLLEDSLRQDTESVTHILSSTSERISHEFARSSFRHSPTKSLVSIISGGTGSGINNLSLNKQRSQNFSFSTPTHTKTPSQLLQYSFPPNINNMSTHSSPNKHRFKRIGKKLSLSNISDTMLFETESENGHSRNQSVEFTYIHNLQNNRHFPSKSVSVIPTHSMASHIHHSSASRYLVDSVHSNISKSKKNDRRHSMIAVEKMLRSASSMLYKHNNVAIEMAPISDTVEEQIHQPPPIEHSLEERKISNQTSLGSENIYPDIVMSEYDREKWNTMKNLNIIDDEGHLIK</sequence>
<proteinExistence type="predicted"/>
<dbReference type="Proteomes" id="UP001306508">
    <property type="component" value="Unassembled WGS sequence"/>
</dbReference>
<name>A0AAN7WL28_9SACH</name>
<gene>
    <name evidence="2" type="ORF">RI543_003180</name>
</gene>